<keyword evidence="3" id="KW-1185">Reference proteome</keyword>
<feature type="compositionally biased region" description="Polar residues" evidence="1">
    <location>
        <begin position="30"/>
        <end position="41"/>
    </location>
</feature>
<evidence type="ECO:0000313" key="2">
    <source>
        <dbReference type="EMBL" id="KZN38161.1"/>
    </source>
</evidence>
<evidence type="ECO:0000313" key="3">
    <source>
        <dbReference type="Proteomes" id="UP000076643"/>
    </source>
</evidence>
<protein>
    <recommendedName>
        <fullName evidence="4">Lipoprotein</fullName>
    </recommendedName>
</protein>
<dbReference type="AlphaFoldDB" id="A0A161ZY83"/>
<comment type="caution">
    <text evidence="2">The sequence shown here is derived from an EMBL/GenBank/DDBJ whole genome shotgun (WGS) entry which is preliminary data.</text>
</comment>
<dbReference type="PATRIC" id="fig|1365250.3.peg.2468"/>
<dbReference type="PROSITE" id="PS51257">
    <property type="entry name" value="PROKAR_LIPOPROTEIN"/>
    <property type="match status" value="1"/>
</dbReference>
<reference evidence="2 3" key="1">
    <citation type="submission" date="2013-07" db="EMBL/GenBank/DDBJ databases">
        <title>Comparative Genomic and Metabolomic Analysis of Twelve Strains of Pseudoalteromonas luteoviolacea.</title>
        <authorList>
            <person name="Vynne N.G."/>
            <person name="Mansson M."/>
            <person name="Gram L."/>
        </authorList>
    </citation>
    <scope>NUCLEOTIDE SEQUENCE [LARGE SCALE GENOMIC DNA]</scope>
    <source>
        <strain evidence="2 3">DSM 6061</strain>
    </source>
</reference>
<name>A0A161ZY83_9GAMM</name>
<evidence type="ECO:0008006" key="4">
    <source>
        <dbReference type="Google" id="ProtNLM"/>
    </source>
</evidence>
<feature type="region of interest" description="Disordered" evidence="1">
    <location>
        <begin position="27"/>
        <end position="48"/>
    </location>
</feature>
<evidence type="ECO:0000256" key="1">
    <source>
        <dbReference type="SAM" id="MobiDB-lite"/>
    </source>
</evidence>
<gene>
    <name evidence="2" type="ORF">N475_16150</name>
</gene>
<organism evidence="2 3">
    <name type="scientific">Pseudoalteromonas luteoviolacea DSM 6061</name>
    <dbReference type="NCBI Taxonomy" id="1365250"/>
    <lineage>
        <taxon>Bacteria</taxon>
        <taxon>Pseudomonadati</taxon>
        <taxon>Pseudomonadota</taxon>
        <taxon>Gammaproteobacteria</taxon>
        <taxon>Alteromonadales</taxon>
        <taxon>Pseudoalteromonadaceae</taxon>
        <taxon>Pseudoalteromonas</taxon>
    </lineage>
</organism>
<accession>A0A161ZY83</accession>
<sequence>MDFSNMKNFKHSSIALALTLVLTGCGGSSGSDNNPSEQQNIKTKHLKH</sequence>
<dbReference type="Proteomes" id="UP000076643">
    <property type="component" value="Unassembled WGS sequence"/>
</dbReference>
<proteinExistence type="predicted"/>
<dbReference type="EMBL" id="AUYB01000102">
    <property type="protein sequence ID" value="KZN38161.1"/>
    <property type="molecule type" value="Genomic_DNA"/>
</dbReference>